<feature type="domain" description="DUF3048" evidence="1">
    <location>
        <begin position="65"/>
        <end position="204"/>
    </location>
</feature>
<dbReference type="InterPro" id="IPR035328">
    <property type="entry name" value="DUF3048_C"/>
</dbReference>
<dbReference type="SUPFAM" id="SSF159774">
    <property type="entry name" value="YerB-like"/>
    <property type="match status" value="1"/>
</dbReference>
<evidence type="ECO:0008006" key="5">
    <source>
        <dbReference type="Google" id="ProtNLM"/>
    </source>
</evidence>
<organism evidence="3 4">
    <name type="scientific">Geosporobacter ferrireducens</name>
    <dbReference type="NCBI Taxonomy" id="1424294"/>
    <lineage>
        <taxon>Bacteria</taxon>
        <taxon>Bacillati</taxon>
        <taxon>Bacillota</taxon>
        <taxon>Clostridia</taxon>
        <taxon>Peptostreptococcales</taxon>
        <taxon>Thermotaleaceae</taxon>
        <taxon>Geosporobacter</taxon>
    </lineage>
</organism>
<dbReference type="RefSeq" id="WP_069974092.1">
    <property type="nucleotide sequence ID" value="NZ_CP017269.1"/>
</dbReference>
<keyword evidence="4" id="KW-1185">Reference proteome</keyword>
<dbReference type="OrthoDB" id="9779102at2"/>
<feature type="domain" description="DUF3048" evidence="2">
    <location>
        <begin position="232"/>
        <end position="341"/>
    </location>
</feature>
<sequence length="353" mass="39894">MRKRFGVGVLCITILVLIFAVGCSKNKPTGAEQDDIVVITDPADSNDVVDTREDLTGKVPSPISGIYVEQERIERRPFAVMFDNMVKARPQAGLDQAEIVYEFLAEGLITRYMGIFLINEPDTIGSVRSARPYFIDRALEYDALYVHVGGSEQAKSDIKALKMADIDALSRNSTIFWRKSHKQAPHNMYTSTQAIRKAASESKYNTEGVYERLKFHNSDVKPNGAEISKVGLPYSKNYTAAFIYNQEEGIYYREINGKSHQDEISKQQMTAKNIIVQKAATKVIDSEGRLEIEMVGKGEGFYLTQGEMLEITWEKKSRKAITRYYDKDGKEIQLNPGITWIQVVPKTMNSIFE</sequence>
<dbReference type="EMBL" id="CP017269">
    <property type="protein sequence ID" value="AOT68516.1"/>
    <property type="molecule type" value="Genomic_DNA"/>
</dbReference>
<evidence type="ECO:0000259" key="2">
    <source>
        <dbReference type="Pfam" id="PF17479"/>
    </source>
</evidence>
<evidence type="ECO:0000313" key="4">
    <source>
        <dbReference type="Proteomes" id="UP000095743"/>
    </source>
</evidence>
<name>A0A1D8GC88_9FIRM</name>
<protein>
    <recommendedName>
        <fullName evidence="5">Lipoprotein YerB</fullName>
    </recommendedName>
</protein>
<dbReference type="InterPro" id="IPR023158">
    <property type="entry name" value="YerB-like_sf"/>
</dbReference>
<dbReference type="STRING" id="1424294.Gferi_02250"/>
<gene>
    <name evidence="3" type="ORF">Gferi_02250</name>
</gene>
<evidence type="ECO:0000259" key="1">
    <source>
        <dbReference type="Pfam" id="PF11258"/>
    </source>
</evidence>
<dbReference type="AlphaFoldDB" id="A0A1D8GC88"/>
<dbReference type="KEGG" id="gfe:Gferi_02250"/>
<dbReference type="InterPro" id="IPR021416">
    <property type="entry name" value="DUF3048_N"/>
</dbReference>
<accession>A0A1D8GC88</accession>
<evidence type="ECO:0000313" key="3">
    <source>
        <dbReference type="EMBL" id="AOT68516.1"/>
    </source>
</evidence>
<dbReference type="Pfam" id="PF11258">
    <property type="entry name" value="DUF3048"/>
    <property type="match status" value="1"/>
</dbReference>
<dbReference type="Proteomes" id="UP000095743">
    <property type="component" value="Chromosome"/>
</dbReference>
<proteinExistence type="predicted"/>
<dbReference type="PROSITE" id="PS51257">
    <property type="entry name" value="PROKAR_LIPOPROTEIN"/>
    <property type="match status" value="1"/>
</dbReference>
<dbReference type="Pfam" id="PF17479">
    <property type="entry name" value="DUF3048_C"/>
    <property type="match status" value="1"/>
</dbReference>
<dbReference type="Gene3D" id="3.50.90.10">
    <property type="entry name" value="YerB-like"/>
    <property type="match status" value="1"/>
</dbReference>
<reference evidence="3 4" key="1">
    <citation type="submission" date="2016-09" db="EMBL/GenBank/DDBJ databases">
        <title>Genomic analysis reveals versatility of anaerobic energy metabolism of Geosporobacter ferrireducens IRF9 of phylum Firmicutes.</title>
        <authorList>
            <person name="Kim S.-J."/>
        </authorList>
    </citation>
    <scope>NUCLEOTIDE SEQUENCE [LARGE SCALE GENOMIC DNA]</scope>
    <source>
        <strain evidence="3 4">IRF9</strain>
    </source>
</reference>